<evidence type="ECO:0000313" key="1">
    <source>
        <dbReference type="EMBL" id="KAF6114465.1"/>
    </source>
</evidence>
<dbReference type="AlphaFoldDB" id="A0A834AL69"/>
<protein>
    <submittedName>
        <fullName evidence="1">Uncharacterized protein</fullName>
    </submittedName>
</protein>
<organism evidence="1 2">
    <name type="scientific">Phyllostomus discolor</name>
    <name type="common">pale spear-nosed bat</name>
    <dbReference type="NCBI Taxonomy" id="89673"/>
    <lineage>
        <taxon>Eukaryota</taxon>
        <taxon>Metazoa</taxon>
        <taxon>Chordata</taxon>
        <taxon>Craniata</taxon>
        <taxon>Vertebrata</taxon>
        <taxon>Euteleostomi</taxon>
        <taxon>Mammalia</taxon>
        <taxon>Eutheria</taxon>
        <taxon>Laurasiatheria</taxon>
        <taxon>Chiroptera</taxon>
        <taxon>Yangochiroptera</taxon>
        <taxon>Phyllostomidae</taxon>
        <taxon>Phyllostominae</taxon>
        <taxon>Phyllostomus</taxon>
    </lineage>
</organism>
<gene>
    <name evidence="1" type="ORF">HJG60_010464</name>
</gene>
<dbReference type="Proteomes" id="UP000664940">
    <property type="component" value="Unassembled WGS sequence"/>
</dbReference>
<reference evidence="1 2" key="1">
    <citation type="journal article" date="2020" name="Nature">
        <title>Six reference-quality genomes reveal evolution of bat adaptations.</title>
        <authorList>
            <person name="Jebb D."/>
            <person name="Huang Z."/>
            <person name="Pippel M."/>
            <person name="Hughes G.M."/>
            <person name="Lavrichenko K."/>
            <person name="Devanna P."/>
            <person name="Winkler S."/>
            <person name="Jermiin L.S."/>
            <person name="Skirmuntt E.C."/>
            <person name="Katzourakis A."/>
            <person name="Burkitt-Gray L."/>
            <person name="Ray D.A."/>
            <person name="Sullivan K.A.M."/>
            <person name="Roscito J.G."/>
            <person name="Kirilenko B.M."/>
            <person name="Davalos L.M."/>
            <person name="Corthals A.P."/>
            <person name="Power M.L."/>
            <person name="Jones G."/>
            <person name="Ransome R.D."/>
            <person name="Dechmann D.K.N."/>
            <person name="Locatelli A.G."/>
            <person name="Puechmaille S.J."/>
            <person name="Fedrigo O."/>
            <person name="Jarvis E.D."/>
            <person name="Hiller M."/>
            <person name="Vernes S.C."/>
            <person name="Myers E.W."/>
            <person name="Teeling E.C."/>
        </authorList>
    </citation>
    <scope>NUCLEOTIDE SEQUENCE [LARGE SCALE GENOMIC DNA]</scope>
    <source>
        <strain evidence="1">Bat1K_MPI-CBG_1</strain>
    </source>
</reference>
<sequence length="123" mass="13615">MPVCVGGGVPLNFLKDPKRNVLSGASENSLTEIAFREFYIYTSRGHYVPVKETQCCCLVVALVILDLVFITGISRDLTRFLPSPRSLACHHLRGITCFHPYLEHILLVFSGVTAHLPVLYLGA</sequence>
<accession>A0A834AL69</accession>
<name>A0A834AL69_9CHIR</name>
<dbReference type="EMBL" id="JABVXQ010000004">
    <property type="protein sequence ID" value="KAF6114465.1"/>
    <property type="molecule type" value="Genomic_DNA"/>
</dbReference>
<evidence type="ECO:0000313" key="2">
    <source>
        <dbReference type="Proteomes" id="UP000664940"/>
    </source>
</evidence>
<proteinExistence type="predicted"/>
<comment type="caution">
    <text evidence="1">The sequence shown here is derived from an EMBL/GenBank/DDBJ whole genome shotgun (WGS) entry which is preliminary data.</text>
</comment>